<dbReference type="HOGENOM" id="CLU_115938_0_0_1"/>
<comment type="caution">
    <text evidence="1">The sequence shown here is derived from an EMBL/GenBank/DDBJ whole genome shotgun (WGS) entry which is preliminary data.</text>
</comment>
<accession>V2YA98</accession>
<gene>
    <name evidence="1" type="ORF">Moror_3125</name>
</gene>
<evidence type="ECO:0000313" key="2">
    <source>
        <dbReference type="Proteomes" id="UP000017559"/>
    </source>
</evidence>
<protein>
    <submittedName>
        <fullName evidence="1">Uncharacterized protein</fullName>
    </submittedName>
</protein>
<keyword evidence="2" id="KW-1185">Reference proteome</keyword>
<name>V2YA98_MONRO</name>
<evidence type="ECO:0000313" key="1">
    <source>
        <dbReference type="EMBL" id="ESK88599.1"/>
    </source>
</evidence>
<sequence>MSNQSPNFGDTLSAGIQDVAALLPLPGTEQCERHVGSAPQKGFLYAAATPLSIFGSLGIVKAVPAAFLATITYPFDGGHWLDDAGFATPGSVSSMVTIAQDTGLYGAEAALRQLLDEQHIEPKLVKGLDWSGWKSDSGPNNWMKLGSVPSEHISHGTSHSFFRLF</sequence>
<dbReference type="STRING" id="1381753.V2YA98"/>
<dbReference type="AlphaFoldDB" id="V2YA98"/>
<organism evidence="1 2">
    <name type="scientific">Moniliophthora roreri (strain MCA 2997)</name>
    <name type="common">Cocoa frosty pod rot fungus</name>
    <name type="synonym">Crinipellis roreri</name>
    <dbReference type="NCBI Taxonomy" id="1381753"/>
    <lineage>
        <taxon>Eukaryota</taxon>
        <taxon>Fungi</taxon>
        <taxon>Dikarya</taxon>
        <taxon>Basidiomycota</taxon>
        <taxon>Agaricomycotina</taxon>
        <taxon>Agaricomycetes</taxon>
        <taxon>Agaricomycetidae</taxon>
        <taxon>Agaricales</taxon>
        <taxon>Marasmiineae</taxon>
        <taxon>Marasmiaceae</taxon>
        <taxon>Moniliophthora</taxon>
    </lineage>
</organism>
<proteinExistence type="predicted"/>
<dbReference type="EMBL" id="AWSO01000636">
    <property type="protein sequence ID" value="ESK88599.1"/>
    <property type="molecule type" value="Genomic_DNA"/>
</dbReference>
<dbReference type="Proteomes" id="UP000017559">
    <property type="component" value="Unassembled WGS sequence"/>
</dbReference>
<dbReference type="OrthoDB" id="3032844at2759"/>
<reference evidence="1 2" key="1">
    <citation type="journal article" date="2014" name="BMC Genomics">
        <title>Genome and secretome analysis of the hemibiotrophic fungal pathogen, Moniliophthora roreri, which causes frosty pod rot disease of cacao: mechanisms of the biotrophic and necrotrophic phases.</title>
        <authorList>
            <person name="Meinhardt L.W."/>
            <person name="Costa G.G.L."/>
            <person name="Thomazella D.P.T."/>
            <person name="Teixeira P.J.P.L."/>
            <person name="Carazzolle M.F."/>
            <person name="Schuster S.C."/>
            <person name="Carlson J.E."/>
            <person name="Guiltinan M.J."/>
            <person name="Mieczkowski P."/>
            <person name="Farmer A."/>
            <person name="Ramaraj T."/>
            <person name="Crozier J."/>
            <person name="Davis R.E."/>
            <person name="Shao J."/>
            <person name="Melnick R.L."/>
            <person name="Pereira G.A.G."/>
            <person name="Bailey B.A."/>
        </authorList>
    </citation>
    <scope>NUCLEOTIDE SEQUENCE [LARGE SCALE GENOMIC DNA]</scope>
    <source>
        <strain evidence="1 2">MCA 2997</strain>
    </source>
</reference>
<dbReference type="KEGG" id="mrr:Moror_3125"/>